<gene>
    <name evidence="3" type="ORF">BXYJ_LOCUS2914</name>
</gene>
<feature type="transmembrane region" description="Helical" evidence="2">
    <location>
        <begin position="189"/>
        <end position="207"/>
    </location>
</feature>
<dbReference type="SMR" id="A0A811KBT2"/>
<keyword evidence="2" id="KW-1133">Transmembrane helix</keyword>
<feature type="transmembrane region" description="Helical" evidence="2">
    <location>
        <begin position="85"/>
        <end position="106"/>
    </location>
</feature>
<comment type="caution">
    <text evidence="3">The sequence shown here is derived from an EMBL/GenBank/DDBJ whole genome shotgun (WGS) entry which is preliminary data.</text>
</comment>
<feature type="transmembrane region" description="Helical" evidence="2">
    <location>
        <begin position="12"/>
        <end position="32"/>
    </location>
</feature>
<keyword evidence="2" id="KW-0472">Membrane</keyword>
<name>A0A811KBT2_BURXY</name>
<evidence type="ECO:0000256" key="2">
    <source>
        <dbReference type="SAM" id="Phobius"/>
    </source>
</evidence>
<reference evidence="3" key="1">
    <citation type="submission" date="2020-09" db="EMBL/GenBank/DDBJ databases">
        <authorList>
            <person name="Kikuchi T."/>
        </authorList>
    </citation>
    <scope>NUCLEOTIDE SEQUENCE</scope>
    <source>
        <strain evidence="3">Ka4C1</strain>
    </source>
</reference>
<feature type="region of interest" description="Disordered" evidence="1">
    <location>
        <begin position="568"/>
        <end position="597"/>
    </location>
</feature>
<keyword evidence="2" id="KW-0812">Transmembrane</keyword>
<dbReference type="EMBL" id="CAJFCV020000002">
    <property type="protein sequence ID" value="CAG9092116.1"/>
    <property type="molecule type" value="Genomic_DNA"/>
</dbReference>
<sequence>MDDATVKITGQILEFFLNMLGVWLSFKFIQALNQTSLFLTNQKYYVTSIVLSGIVTAITRTLILIEEHLIEFPRPISVVIEYAHNLADSVVLNMVVQLMIFVDCFYSTVQPFDIGKNRTVCICVLLWVLSLTHQKLSEYGLPPGLVSIAFMGFLNLICWLAVIGLILIGRFKYKHQAVGEIKEKYRIVVLLRTLTVLKPLAILSALRNFILDGIILLLLLEVIPGNTVVGFCYDYTVAFYSIFSPIVMIKSHDELKKIFGFCKQVEDNTSTKATVTNDDKFVPKNVVGEFLRVPNDGDHHFKQIASNWNTMAVQRNSTFRNVTVIDLRHEPPLFSRQTDTFLWSNFGKSHERLSKMQPFHLALACLLGSSICQPSLAQYNNRRNNGYGQQAAPDPTMFSQWPKQITQTWPTPVQNELKPIRGPDILVGSQILDQIDRFSSLDQLAMTLQTASPPLANFLSQEIIGVKNAMNQLKMKATLNTQIFVNELQKIGQEFLTNSSAEFKNLDPATQAELKNAYPTLSKYLGSPISQNLLFGESVPPIGAPSILPTQYASKQNLDLQQKMLKQQQQQNGYQNPYGSNMGYNNGMNYGNNRRYG</sequence>
<dbReference type="EMBL" id="CAJFDI010000002">
    <property type="protein sequence ID" value="CAD5213243.1"/>
    <property type="molecule type" value="Genomic_DNA"/>
</dbReference>
<proteinExistence type="predicted"/>
<keyword evidence="4" id="KW-1185">Reference proteome</keyword>
<feature type="transmembrane region" description="Helical" evidence="2">
    <location>
        <begin position="118"/>
        <end position="136"/>
    </location>
</feature>
<feature type="transmembrane region" description="Helical" evidence="2">
    <location>
        <begin position="44"/>
        <end position="65"/>
    </location>
</feature>
<evidence type="ECO:0000256" key="1">
    <source>
        <dbReference type="SAM" id="MobiDB-lite"/>
    </source>
</evidence>
<dbReference type="AlphaFoldDB" id="A0A811KBT2"/>
<feature type="transmembrane region" description="Helical" evidence="2">
    <location>
        <begin position="148"/>
        <end position="168"/>
    </location>
</feature>
<evidence type="ECO:0000313" key="3">
    <source>
        <dbReference type="EMBL" id="CAD5213243.1"/>
    </source>
</evidence>
<protein>
    <submittedName>
        <fullName evidence="3">(pine wood nematode) hypothetical protein</fullName>
    </submittedName>
</protein>
<organism evidence="3 4">
    <name type="scientific">Bursaphelenchus xylophilus</name>
    <name type="common">Pinewood nematode worm</name>
    <name type="synonym">Aphelenchoides xylophilus</name>
    <dbReference type="NCBI Taxonomy" id="6326"/>
    <lineage>
        <taxon>Eukaryota</taxon>
        <taxon>Metazoa</taxon>
        <taxon>Ecdysozoa</taxon>
        <taxon>Nematoda</taxon>
        <taxon>Chromadorea</taxon>
        <taxon>Rhabditida</taxon>
        <taxon>Tylenchina</taxon>
        <taxon>Tylenchomorpha</taxon>
        <taxon>Aphelenchoidea</taxon>
        <taxon>Aphelenchoididae</taxon>
        <taxon>Bursaphelenchus</taxon>
    </lineage>
</organism>
<evidence type="ECO:0000313" key="4">
    <source>
        <dbReference type="Proteomes" id="UP000659654"/>
    </source>
</evidence>
<dbReference type="Proteomes" id="UP000582659">
    <property type="component" value="Unassembled WGS sequence"/>
</dbReference>
<accession>A0A811KBT2</accession>
<dbReference type="OrthoDB" id="10521083at2759"/>
<dbReference type="Proteomes" id="UP000659654">
    <property type="component" value="Unassembled WGS sequence"/>
</dbReference>